<keyword evidence="5" id="KW-0408">Iron</keyword>
<dbReference type="Pfam" id="PF11614">
    <property type="entry name" value="FixG_C"/>
    <property type="match status" value="1"/>
</dbReference>
<keyword evidence="10" id="KW-1185">Reference proteome</keyword>
<dbReference type="EMBL" id="JABTTE010000016">
    <property type="protein sequence ID" value="NSL52463.1"/>
    <property type="molecule type" value="Genomic_DNA"/>
</dbReference>
<dbReference type="PROSITE" id="PS51379">
    <property type="entry name" value="4FE4S_FER_2"/>
    <property type="match status" value="2"/>
</dbReference>
<evidence type="ECO:0000256" key="4">
    <source>
        <dbReference type="ARBA" id="ARBA00022982"/>
    </source>
</evidence>
<reference evidence="9" key="1">
    <citation type="submission" date="2020-06" db="EMBL/GenBank/DDBJ databases">
        <title>A novel thermopfilic bacterium from Erzurum, Turkey.</title>
        <authorList>
            <person name="Adiguzel A."/>
            <person name="Ay H."/>
            <person name="Baltaci M.O."/>
        </authorList>
    </citation>
    <scope>NUCLEOTIDE SEQUENCE</scope>
    <source>
        <strain evidence="9">P2</strain>
    </source>
</reference>
<keyword evidence="1" id="KW-0813">Transport</keyword>
<dbReference type="Pfam" id="PF12801">
    <property type="entry name" value="Fer4_5"/>
    <property type="match status" value="2"/>
</dbReference>
<evidence type="ECO:0000259" key="8">
    <source>
        <dbReference type="PROSITE" id="PS51379"/>
    </source>
</evidence>
<evidence type="ECO:0000256" key="2">
    <source>
        <dbReference type="ARBA" id="ARBA00022485"/>
    </source>
</evidence>
<dbReference type="InterPro" id="IPR051684">
    <property type="entry name" value="Electron_Trans/Redox"/>
</dbReference>
<evidence type="ECO:0000256" key="6">
    <source>
        <dbReference type="ARBA" id="ARBA00023014"/>
    </source>
</evidence>
<feature type="transmembrane region" description="Helical" evidence="7">
    <location>
        <begin position="155"/>
        <end position="175"/>
    </location>
</feature>
<protein>
    <submittedName>
        <fullName evidence="9">4Fe-4S binding protein</fullName>
    </submittedName>
</protein>
<keyword evidence="2" id="KW-0004">4Fe-4S</keyword>
<dbReference type="PANTHER" id="PTHR30176">
    <property type="entry name" value="FERREDOXIN-TYPE PROTEIN NAPH"/>
    <property type="match status" value="1"/>
</dbReference>
<name>A0A8J8KCY6_9BACI</name>
<keyword evidence="6" id="KW-0411">Iron-sulfur</keyword>
<dbReference type="Gene3D" id="3.30.70.20">
    <property type="match status" value="1"/>
</dbReference>
<comment type="caution">
    <text evidence="9">The sequence shown here is derived from an EMBL/GenBank/DDBJ whole genome shotgun (WGS) entry which is preliminary data.</text>
</comment>
<dbReference type="SUPFAM" id="SSF54862">
    <property type="entry name" value="4Fe-4S ferredoxins"/>
    <property type="match status" value="1"/>
</dbReference>
<feature type="domain" description="4Fe-4S ferredoxin-type" evidence="8">
    <location>
        <begin position="199"/>
        <end position="218"/>
    </location>
</feature>
<feature type="domain" description="4Fe-4S ferredoxin-type" evidence="8">
    <location>
        <begin position="224"/>
        <end position="253"/>
    </location>
</feature>
<keyword evidence="7" id="KW-0812">Transmembrane</keyword>
<feature type="transmembrane region" description="Helical" evidence="7">
    <location>
        <begin position="50"/>
        <end position="69"/>
    </location>
</feature>
<evidence type="ECO:0000256" key="1">
    <source>
        <dbReference type="ARBA" id="ARBA00022448"/>
    </source>
</evidence>
<feature type="transmembrane region" description="Helical" evidence="7">
    <location>
        <begin position="12"/>
        <end position="30"/>
    </location>
</feature>
<feature type="transmembrane region" description="Helical" evidence="7">
    <location>
        <begin position="280"/>
        <end position="302"/>
    </location>
</feature>
<evidence type="ECO:0000256" key="3">
    <source>
        <dbReference type="ARBA" id="ARBA00022723"/>
    </source>
</evidence>
<keyword evidence="7" id="KW-0472">Membrane</keyword>
<keyword evidence="3" id="KW-0479">Metal-binding</keyword>
<dbReference type="Proteomes" id="UP000625804">
    <property type="component" value="Unassembled WGS sequence"/>
</dbReference>
<feature type="transmembrane region" description="Helical" evidence="7">
    <location>
        <begin position="113"/>
        <end position="140"/>
    </location>
</feature>
<evidence type="ECO:0000256" key="5">
    <source>
        <dbReference type="ARBA" id="ARBA00023004"/>
    </source>
</evidence>
<gene>
    <name evidence="9" type="ORF">HR057_11935</name>
</gene>
<dbReference type="RefSeq" id="WP_173731668.1">
    <property type="nucleotide sequence ID" value="NZ_JABTTE010000016.1"/>
</dbReference>
<dbReference type="PROSITE" id="PS00198">
    <property type="entry name" value="4FE4S_FER_1"/>
    <property type="match status" value="1"/>
</dbReference>
<evidence type="ECO:0000256" key="7">
    <source>
        <dbReference type="SAM" id="Phobius"/>
    </source>
</evidence>
<dbReference type="InterPro" id="IPR017900">
    <property type="entry name" value="4Fe4S_Fe_S_CS"/>
</dbReference>
<dbReference type="PANTHER" id="PTHR30176:SF3">
    <property type="entry name" value="FERREDOXIN-TYPE PROTEIN NAPH"/>
    <property type="match status" value="1"/>
</dbReference>
<evidence type="ECO:0000313" key="10">
    <source>
        <dbReference type="Proteomes" id="UP000625804"/>
    </source>
</evidence>
<evidence type="ECO:0000313" key="9">
    <source>
        <dbReference type="EMBL" id="NSL52463.1"/>
    </source>
</evidence>
<proteinExistence type="predicted"/>
<dbReference type="GO" id="GO:0005886">
    <property type="term" value="C:plasma membrane"/>
    <property type="evidence" value="ECO:0007669"/>
    <property type="project" value="TreeGrafter"/>
</dbReference>
<dbReference type="GO" id="GO:0051539">
    <property type="term" value="F:4 iron, 4 sulfur cluster binding"/>
    <property type="evidence" value="ECO:0007669"/>
    <property type="project" value="UniProtKB-KW"/>
</dbReference>
<keyword evidence="7" id="KW-1133">Transmembrane helix</keyword>
<keyword evidence="4" id="KW-0249">Electron transport</keyword>
<dbReference type="InterPro" id="IPR032879">
    <property type="entry name" value="FixG_C"/>
</dbReference>
<dbReference type="InterPro" id="IPR017896">
    <property type="entry name" value="4Fe4S_Fe-S-bd"/>
</dbReference>
<dbReference type="GO" id="GO:0046872">
    <property type="term" value="F:metal ion binding"/>
    <property type="evidence" value="ECO:0007669"/>
    <property type="project" value="UniProtKB-KW"/>
</dbReference>
<sequence length="421" mass="48087">MGTIKIRYSRRVTQLLALAIFTILPWIDGFRFEFGNGYFVILGKTFMLGQMYLLVLAFAISLLVLALFARTFGRLFCGWACGQTTWSEFGDSIVKRIEKYKRMRKPSAKKTKLLIDIILRMLIGIVFIWAFFTVICSYFVGPDEIIRWFKEGPSIWFWVLGTKFMVVAFIDLIVIRHSFCNTACPYGLLQKVVQKNKVLKVTFNPDACIDCDMCTKACLMGLKPRYLTKQDSCISCQECVVACGVRAEKFQAKGMSYGTENCLAMTFEPRDPSLKEKFDTLSYSFLGGAVVLSIVFAIGIYLDNGLNFNLKPATANVAEASINDSTEVTAEYSRLYDFEIANRTEETKTFSLQVRSQNPSLKLAIEPSTIKMESRKEEIKEIEISLLNKEDIQPSRYIIWVDVYENEEVVESIKSVFYYQP</sequence>
<organism evidence="9 10">
    <name type="scientific">Calidifontibacillus erzurumensis</name>
    <dbReference type="NCBI Taxonomy" id="2741433"/>
    <lineage>
        <taxon>Bacteria</taxon>
        <taxon>Bacillati</taxon>
        <taxon>Bacillota</taxon>
        <taxon>Bacilli</taxon>
        <taxon>Bacillales</taxon>
        <taxon>Bacillaceae</taxon>
        <taxon>Calidifontibacillus/Schinkia group</taxon>
        <taxon>Calidifontibacillus</taxon>
    </lineage>
</organism>
<dbReference type="AlphaFoldDB" id="A0A8J8KCY6"/>
<accession>A0A8J8KCY6</accession>